<dbReference type="Pfam" id="PF01094">
    <property type="entry name" value="ANF_receptor"/>
    <property type="match status" value="1"/>
</dbReference>
<protein>
    <submittedName>
        <fullName evidence="6">Guanylate cyclase 32E</fullName>
    </submittedName>
</protein>
<proteinExistence type="predicted"/>
<dbReference type="GO" id="GO:0038023">
    <property type="term" value="F:signaling receptor activity"/>
    <property type="evidence" value="ECO:0007669"/>
    <property type="project" value="TreeGrafter"/>
</dbReference>
<evidence type="ECO:0000256" key="1">
    <source>
        <dbReference type="ARBA" id="ARBA00004370"/>
    </source>
</evidence>
<keyword evidence="4" id="KW-0472">Membrane</keyword>
<feature type="domain" description="Receptor ligand binding region" evidence="5">
    <location>
        <begin position="2"/>
        <end position="121"/>
    </location>
</feature>
<dbReference type="InParanoid" id="K1P117"/>
<comment type="subcellular location">
    <subcellularLocation>
        <location evidence="1">Membrane</location>
    </subcellularLocation>
</comment>
<dbReference type="InterPro" id="IPR052612">
    <property type="entry name" value="ANP_Clearance_Receptor"/>
</dbReference>
<gene>
    <name evidence="6" type="ORF">CGI_10000668</name>
</gene>
<evidence type="ECO:0000313" key="6">
    <source>
        <dbReference type="EMBL" id="EKC17512.1"/>
    </source>
</evidence>
<evidence type="ECO:0000256" key="4">
    <source>
        <dbReference type="ARBA" id="ARBA00023136"/>
    </source>
</evidence>
<dbReference type="GO" id="GO:0017046">
    <property type="term" value="F:peptide hormone binding"/>
    <property type="evidence" value="ECO:0007669"/>
    <property type="project" value="TreeGrafter"/>
</dbReference>
<keyword evidence="2" id="KW-0812">Transmembrane</keyword>
<dbReference type="HOGENOM" id="CLU_2017399_0_0_1"/>
<evidence type="ECO:0000256" key="3">
    <source>
        <dbReference type="ARBA" id="ARBA00022989"/>
    </source>
</evidence>
<dbReference type="PANTHER" id="PTHR44755:SF8">
    <property type="entry name" value="RECEPTOR LIGAND BINDING REGION DOMAIN-CONTAINING PROTEIN"/>
    <property type="match status" value="1"/>
</dbReference>
<dbReference type="InterPro" id="IPR001828">
    <property type="entry name" value="ANF_lig-bd_rcpt"/>
</dbReference>
<keyword evidence="3" id="KW-1133">Transmembrane helix</keyword>
<dbReference type="GO" id="GO:0016020">
    <property type="term" value="C:membrane"/>
    <property type="evidence" value="ECO:0007669"/>
    <property type="project" value="UniProtKB-SubCell"/>
</dbReference>
<dbReference type="AlphaFoldDB" id="K1P117"/>
<dbReference type="SUPFAM" id="SSF53822">
    <property type="entry name" value="Periplasmic binding protein-like I"/>
    <property type="match status" value="1"/>
</dbReference>
<accession>K1P117</accession>
<name>K1P117_MAGGI</name>
<evidence type="ECO:0000256" key="2">
    <source>
        <dbReference type="ARBA" id="ARBA00022692"/>
    </source>
</evidence>
<reference evidence="6" key="1">
    <citation type="journal article" date="2012" name="Nature">
        <title>The oyster genome reveals stress adaptation and complexity of shell formation.</title>
        <authorList>
            <person name="Zhang G."/>
            <person name="Fang X."/>
            <person name="Guo X."/>
            <person name="Li L."/>
            <person name="Luo R."/>
            <person name="Xu F."/>
            <person name="Yang P."/>
            <person name="Zhang L."/>
            <person name="Wang X."/>
            <person name="Qi H."/>
            <person name="Xiong Z."/>
            <person name="Que H."/>
            <person name="Xie Y."/>
            <person name="Holland P.W."/>
            <person name="Paps J."/>
            <person name="Zhu Y."/>
            <person name="Wu F."/>
            <person name="Chen Y."/>
            <person name="Wang J."/>
            <person name="Peng C."/>
            <person name="Meng J."/>
            <person name="Yang L."/>
            <person name="Liu J."/>
            <person name="Wen B."/>
            <person name="Zhang N."/>
            <person name="Huang Z."/>
            <person name="Zhu Q."/>
            <person name="Feng Y."/>
            <person name="Mount A."/>
            <person name="Hedgecock D."/>
            <person name="Xu Z."/>
            <person name="Liu Y."/>
            <person name="Domazet-Loso T."/>
            <person name="Du Y."/>
            <person name="Sun X."/>
            <person name="Zhang S."/>
            <person name="Liu B."/>
            <person name="Cheng P."/>
            <person name="Jiang X."/>
            <person name="Li J."/>
            <person name="Fan D."/>
            <person name="Wang W."/>
            <person name="Fu W."/>
            <person name="Wang T."/>
            <person name="Wang B."/>
            <person name="Zhang J."/>
            <person name="Peng Z."/>
            <person name="Li Y."/>
            <person name="Li N."/>
            <person name="Wang J."/>
            <person name="Chen M."/>
            <person name="He Y."/>
            <person name="Tan F."/>
            <person name="Song X."/>
            <person name="Zheng Q."/>
            <person name="Huang R."/>
            <person name="Yang H."/>
            <person name="Du X."/>
            <person name="Chen L."/>
            <person name="Yang M."/>
            <person name="Gaffney P.M."/>
            <person name="Wang S."/>
            <person name="Luo L."/>
            <person name="She Z."/>
            <person name="Ming Y."/>
            <person name="Huang W."/>
            <person name="Zhang S."/>
            <person name="Huang B."/>
            <person name="Zhang Y."/>
            <person name="Qu T."/>
            <person name="Ni P."/>
            <person name="Miao G."/>
            <person name="Wang J."/>
            <person name="Wang Q."/>
            <person name="Steinberg C.E."/>
            <person name="Wang H."/>
            <person name="Li N."/>
            <person name="Qian L."/>
            <person name="Zhang G."/>
            <person name="Li Y."/>
            <person name="Yang H."/>
            <person name="Liu X."/>
            <person name="Wang J."/>
            <person name="Yin Y."/>
            <person name="Wang J."/>
        </authorList>
    </citation>
    <scope>NUCLEOTIDE SEQUENCE [LARGE SCALE GENOMIC DNA]</scope>
    <source>
        <strain evidence="6">05x7-T-G4-1.051#20</strain>
    </source>
</reference>
<evidence type="ECO:0000259" key="5">
    <source>
        <dbReference type="Pfam" id="PF01094"/>
    </source>
</evidence>
<dbReference type="Gene3D" id="3.40.50.2300">
    <property type="match status" value="2"/>
</dbReference>
<organism evidence="6">
    <name type="scientific">Magallana gigas</name>
    <name type="common">Pacific oyster</name>
    <name type="synonym">Crassostrea gigas</name>
    <dbReference type="NCBI Taxonomy" id="29159"/>
    <lineage>
        <taxon>Eukaryota</taxon>
        <taxon>Metazoa</taxon>
        <taxon>Spiralia</taxon>
        <taxon>Lophotrochozoa</taxon>
        <taxon>Mollusca</taxon>
        <taxon>Bivalvia</taxon>
        <taxon>Autobranchia</taxon>
        <taxon>Pteriomorphia</taxon>
        <taxon>Ostreida</taxon>
        <taxon>Ostreoidea</taxon>
        <taxon>Ostreidae</taxon>
        <taxon>Magallana</taxon>
    </lineage>
</organism>
<dbReference type="EMBL" id="JH822774">
    <property type="protein sequence ID" value="EKC17512.1"/>
    <property type="molecule type" value="Genomic_DNA"/>
</dbReference>
<dbReference type="PANTHER" id="PTHR44755">
    <property type="entry name" value="NATRIURETIC PEPTIDE RECEPTOR 3-RELATED"/>
    <property type="match status" value="1"/>
</dbReference>
<dbReference type="GO" id="GO:0007165">
    <property type="term" value="P:signal transduction"/>
    <property type="evidence" value="ECO:0007669"/>
    <property type="project" value="TreeGrafter"/>
</dbReference>
<sequence length="123" mass="14527">MDGVALLASHWNTPVFGWVSQDLAFQDKTMYSTLVRFLGPLNRFPNVLFHLQSLFKWSQFSVVHDIRDPYRAVSEALGEYKTYGNKDMDWYSIVNTFKVSNDMDDKQIEEIFRQIQKFSRSKF</sequence>
<dbReference type="InterPro" id="IPR028082">
    <property type="entry name" value="Peripla_BP_I"/>
</dbReference>